<protein>
    <submittedName>
        <fullName evidence="1">Uncharacterized protein</fullName>
    </submittedName>
</protein>
<accession>A0A3N0IFR1</accession>
<sequence length="113" mass="12382">MDGLDYASPQSASGTDMLTSRASAISSIMGSRFTAKTWVDMICGAHSMVYELDPVVFHKFVPEGSDFPEGISHGRKATIASKLARESTSILEVQLWEKIETLKIIFEIAGIDR</sequence>
<keyword evidence="2" id="KW-1185">Reference proteome</keyword>
<evidence type="ECO:0000313" key="1">
    <source>
        <dbReference type="EMBL" id="RNM35885.1"/>
    </source>
</evidence>
<organism evidence="1 2">
    <name type="scientific">Slackia isoflavoniconvertens</name>
    <dbReference type="NCBI Taxonomy" id="572010"/>
    <lineage>
        <taxon>Bacteria</taxon>
        <taxon>Bacillati</taxon>
        <taxon>Actinomycetota</taxon>
        <taxon>Coriobacteriia</taxon>
        <taxon>Eggerthellales</taxon>
        <taxon>Eggerthellaceae</taxon>
        <taxon>Slackia</taxon>
    </lineage>
</organism>
<dbReference type="EMBL" id="QIBZ01000005">
    <property type="protein sequence ID" value="RNM35885.1"/>
    <property type="molecule type" value="Genomic_DNA"/>
</dbReference>
<reference evidence="2" key="1">
    <citation type="submission" date="2018-05" db="EMBL/GenBank/DDBJ databases">
        <title>Genome Sequencing of selected type strains of the family Eggerthellaceae.</title>
        <authorList>
            <person name="Danylec N."/>
            <person name="Stoll D.A."/>
            <person name="Doetsch A."/>
            <person name="Huch M."/>
        </authorList>
    </citation>
    <scope>NUCLEOTIDE SEQUENCE [LARGE SCALE GENOMIC DNA]</scope>
    <source>
        <strain evidence="2">DSM 22006</strain>
    </source>
</reference>
<dbReference type="RefSeq" id="WP_123219302.1">
    <property type="nucleotide sequence ID" value="NZ_JACHYQ010000001.1"/>
</dbReference>
<dbReference type="OrthoDB" id="9798761at2"/>
<evidence type="ECO:0000313" key="2">
    <source>
        <dbReference type="Proteomes" id="UP000271472"/>
    </source>
</evidence>
<gene>
    <name evidence="1" type="ORF">DMP05_04235</name>
</gene>
<dbReference type="GeneID" id="98662255"/>
<comment type="caution">
    <text evidence="1">The sequence shown here is derived from an EMBL/GenBank/DDBJ whole genome shotgun (WGS) entry which is preliminary data.</text>
</comment>
<proteinExistence type="predicted"/>
<name>A0A3N0IFR1_9ACTN</name>
<dbReference type="Proteomes" id="UP000271472">
    <property type="component" value="Unassembled WGS sequence"/>
</dbReference>
<dbReference type="AlphaFoldDB" id="A0A3N0IFR1"/>